<feature type="region of interest" description="Disordered" evidence="1">
    <location>
        <begin position="408"/>
        <end position="439"/>
    </location>
</feature>
<feature type="region of interest" description="Disordered" evidence="1">
    <location>
        <begin position="65"/>
        <end position="104"/>
    </location>
</feature>
<feature type="compositionally biased region" description="Low complexity" evidence="1">
    <location>
        <begin position="429"/>
        <end position="439"/>
    </location>
</feature>
<organism evidence="2 3">
    <name type="scientific">Cymbomonas tetramitiformis</name>
    <dbReference type="NCBI Taxonomy" id="36881"/>
    <lineage>
        <taxon>Eukaryota</taxon>
        <taxon>Viridiplantae</taxon>
        <taxon>Chlorophyta</taxon>
        <taxon>Pyramimonadophyceae</taxon>
        <taxon>Pyramimonadales</taxon>
        <taxon>Pyramimonadaceae</taxon>
        <taxon>Cymbomonas</taxon>
    </lineage>
</organism>
<proteinExistence type="predicted"/>
<reference evidence="2 3" key="1">
    <citation type="journal article" date="2015" name="Genome Biol. Evol.">
        <title>Comparative Genomics of a Bacterivorous Green Alga Reveals Evolutionary Causalities and Consequences of Phago-Mixotrophic Mode of Nutrition.</title>
        <authorList>
            <person name="Burns J.A."/>
            <person name="Paasch A."/>
            <person name="Narechania A."/>
            <person name="Kim E."/>
        </authorList>
    </citation>
    <scope>NUCLEOTIDE SEQUENCE [LARGE SCALE GENOMIC DNA]</scope>
    <source>
        <strain evidence="2 3">PLY_AMNH</strain>
    </source>
</reference>
<protein>
    <submittedName>
        <fullName evidence="2">Uncharacterized protein</fullName>
    </submittedName>
</protein>
<comment type="caution">
    <text evidence="2">The sequence shown here is derived from an EMBL/GenBank/DDBJ whole genome shotgun (WGS) entry which is preliminary data.</text>
</comment>
<dbReference type="Proteomes" id="UP001190700">
    <property type="component" value="Unassembled WGS sequence"/>
</dbReference>
<feature type="compositionally biased region" description="Polar residues" evidence="1">
    <location>
        <begin position="408"/>
        <end position="428"/>
    </location>
</feature>
<gene>
    <name evidence="2" type="ORF">CYMTET_48105</name>
</gene>
<feature type="region of interest" description="Disordered" evidence="1">
    <location>
        <begin position="125"/>
        <end position="187"/>
    </location>
</feature>
<sequence>KREVREESQAAVRYRERWEATQSEICNMREEAKVNLGAKPRTQFPMACCLLSATLLRAEDRCSAASPWPRSNSEGDVGANALTGSGDGLRGASPHTEPRKETSPLTAVIAAAELSPAAGLRKMEALSRSRISPENSARREAFASTPSPPCRLGSPRFATSDPQGSSGAPGDDQSALRAGPASNGNEGMERDLAAVTRELCDMEVKHAAAELSHRRRYSNNDKLLECLAWCLEQAGKEEDLEELQSLRTQLLALMETLPSTTEGRSSLTAKETSVGSSVQKEQRLVKAAAALVSRQANNLSELEQCSQALMSLNLQMHDVRKEARLTLQHRQPQDDEMQIVPKSSESSLSNAVARFPNTNPARARGVLAIPDTAVASSRAVDVPIEVSREAVRTVQTVRIVPLAHSTSGYSTVETAPSRRTTSPSHNDVGSTVSRSAGSYSSSATVASIPIRTPNGASSAAASTSVH</sequence>
<name>A0AAE0EX21_9CHLO</name>
<keyword evidence="3" id="KW-1185">Reference proteome</keyword>
<evidence type="ECO:0000313" key="2">
    <source>
        <dbReference type="EMBL" id="KAK3242185.1"/>
    </source>
</evidence>
<evidence type="ECO:0000313" key="3">
    <source>
        <dbReference type="Proteomes" id="UP001190700"/>
    </source>
</evidence>
<dbReference type="EMBL" id="LGRX02033220">
    <property type="protein sequence ID" value="KAK3242185.1"/>
    <property type="molecule type" value="Genomic_DNA"/>
</dbReference>
<accession>A0AAE0EX21</accession>
<evidence type="ECO:0000256" key="1">
    <source>
        <dbReference type="SAM" id="MobiDB-lite"/>
    </source>
</evidence>
<feature type="non-terminal residue" evidence="2">
    <location>
        <position position="1"/>
    </location>
</feature>
<dbReference type="AlphaFoldDB" id="A0AAE0EX21"/>